<evidence type="ECO:0000313" key="2">
    <source>
        <dbReference type="Proteomes" id="UP000749311"/>
    </source>
</evidence>
<dbReference type="PANTHER" id="PTHR43393">
    <property type="entry name" value="CYTOKININ RIBOSIDE 5'-MONOPHOSPHATE PHOSPHORIBOHYDROLASE"/>
    <property type="match status" value="1"/>
</dbReference>
<keyword evidence="2" id="KW-1185">Reference proteome</keyword>
<dbReference type="EMBL" id="JAAMOZ010000001">
    <property type="protein sequence ID" value="NIH57426.1"/>
    <property type="molecule type" value="Genomic_DNA"/>
</dbReference>
<reference evidence="1 2" key="1">
    <citation type="submission" date="2020-02" db="EMBL/GenBank/DDBJ databases">
        <title>Sequencing the genomes of 1000 actinobacteria strains.</title>
        <authorList>
            <person name="Klenk H.-P."/>
        </authorList>
    </citation>
    <scope>NUCLEOTIDE SEQUENCE [LARGE SCALE GENOMIC DNA]</scope>
    <source>
        <strain evidence="1 2">DSM 19609</strain>
    </source>
</reference>
<dbReference type="RefSeq" id="WP_167167104.1">
    <property type="nucleotide sequence ID" value="NZ_BAAAOO010000016.1"/>
</dbReference>
<sequence>MYHAHVPTMEIETLEAWDTNIATATSITGWVMQSVDLGSRLTDLERVDPRGALFLGCVLPDDTVDDLRDRGALVFPQLPALPFNAYRPLLYRPADLYDALLGGEQYARTSDARIYAWATSMPDPTPLHATLAMSLHDHAISDALDELCADLDARRTVGIMGGHAVPRGSDAYVGAARLASRLSLAGYTVMTGGGPGAMEAANLGAHLAGQYAVLSHAIDTLSATPTYAGNETMWAATALEIRGSTRATGRSIGVPTWYYGHEPTNVFPMQIAKYFSNALREDTLLQRCRGGLIYLPGAAGTVQEVFQAATSNYYSPDPEQVFPMIFVGARHWTTELPVWPLIEALGSGRTMGERLLLVDDVDEAADYLIERG</sequence>
<dbReference type="Gene3D" id="3.40.50.450">
    <property type="match status" value="1"/>
</dbReference>
<accession>A0ABX0SL14</accession>
<dbReference type="Proteomes" id="UP000749311">
    <property type="component" value="Unassembled WGS sequence"/>
</dbReference>
<proteinExistence type="predicted"/>
<comment type="caution">
    <text evidence="1">The sequence shown here is derived from an EMBL/GenBank/DDBJ whole genome shotgun (WGS) entry which is preliminary data.</text>
</comment>
<dbReference type="SUPFAM" id="SSF102405">
    <property type="entry name" value="MCP/YpsA-like"/>
    <property type="match status" value="1"/>
</dbReference>
<gene>
    <name evidence="1" type="ORF">FB473_002071</name>
</gene>
<name>A0ABX0SL14_9ACTN</name>
<organism evidence="1 2">
    <name type="scientific">Brooklawnia cerclae</name>
    <dbReference type="NCBI Taxonomy" id="349934"/>
    <lineage>
        <taxon>Bacteria</taxon>
        <taxon>Bacillati</taxon>
        <taxon>Actinomycetota</taxon>
        <taxon>Actinomycetes</taxon>
        <taxon>Propionibacteriales</taxon>
        <taxon>Propionibacteriaceae</taxon>
        <taxon>Brooklawnia</taxon>
    </lineage>
</organism>
<dbReference type="InterPro" id="IPR052341">
    <property type="entry name" value="LOG_family_nucleotidases"/>
</dbReference>
<protein>
    <submittedName>
        <fullName evidence="1">Rossmann-fold nucleotide-binding protein</fullName>
    </submittedName>
</protein>
<dbReference type="PANTHER" id="PTHR43393:SF3">
    <property type="entry name" value="LYSINE DECARBOXYLASE-LIKE PROTEIN"/>
    <property type="match status" value="1"/>
</dbReference>
<evidence type="ECO:0000313" key="1">
    <source>
        <dbReference type="EMBL" id="NIH57426.1"/>
    </source>
</evidence>